<proteinExistence type="predicted"/>
<reference evidence="1 2" key="1">
    <citation type="journal article" date="2019" name="Int. J. Syst. Evol. Microbiol.">
        <title>Capsulimonas corticalis gen. nov., sp. nov., an aerobic capsulated bacterium, of a novel bacterial order, Capsulimonadales ord. nov., of the class Armatimonadia of the phylum Armatimonadetes.</title>
        <authorList>
            <person name="Li J."/>
            <person name="Kudo C."/>
            <person name="Tonouchi A."/>
        </authorList>
    </citation>
    <scope>NUCLEOTIDE SEQUENCE [LARGE SCALE GENOMIC DNA]</scope>
    <source>
        <strain evidence="1 2">AX-7</strain>
    </source>
</reference>
<dbReference type="GO" id="GO:0000976">
    <property type="term" value="F:transcription cis-regulatory region binding"/>
    <property type="evidence" value="ECO:0007669"/>
    <property type="project" value="TreeGrafter"/>
</dbReference>
<sequence>MSTTQKDIAAKLKLSQSLVGKILNGSPNVWASEETRQRILVTARDMGYQPHAAARALRSGKTRIIGYLTLQPPGIDPRTEDGGEVKALASSMAEIGYGLLVNVLPSQHQLLTSLRQMAASRSCDAFVLWGAEADILEQGDLLEKLEAPFFVKGHYPAHPTWRQIDYDHHHMMAQVVAHFVSLGHRRIAYVGFEGKEEHLRRLLDGYMESMQANGLPTREALIVAEVSDIDLIAAHMERWLDLPEDEQPTAIAVGAGNAAWEGIETALARRGRFIGDRPGDIAVAGETHWPFRLMFGRAMGYTQVELADLIRAMASELIFPVLRGESVEPVVRIRPTLQPLDTLDLRNYSVVMVEGAPERR</sequence>
<dbReference type="Gene3D" id="1.10.260.40">
    <property type="entry name" value="lambda repressor-like DNA-binding domains"/>
    <property type="match status" value="1"/>
</dbReference>
<dbReference type="PANTHER" id="PTHR30146">
    <property type="entry name" value="LACI-RELATED TRANSCRIPTIONAL REPRESSOR"/>
    <property type="match status" value="1"/>
</dbReference>
<dbReference type="Pfam" id="PF13377">
    <property type="entry name" value="Peripla_BP_3"/>
    <property type="match status" value="1"/>
</dbReference>
<accession>A0A402CVR1</accession>
<keyword evidence="2" id="KW-1185">Reference proteome</keyword>
<dbReference type="AlphaFoldDB" id="A0A402CVR1"/>
<dbReference type="GO" id="GO:0003700">
    <property type="term" value="F:DNA-binding transcription factor activity"/>
    <property type="evidence" value="ECO:0007669"/>
    <property type="project" value="TreeGrafter"/>
</dbReference>
<evidence type="ECO:0000313" key="1">
    <source>
        <dbReference type="EMBL" id="BDI30495.1"/>
    </source>
</evidence>
<dbReference type="SUPFAM" id="SSF47413">
    <property type="entry name" value="lambda repressor-like DNA-binding domains"/>
    <property type="match status" value="1"/>
</dbReference>
<gene>
    <name evidence="1" type="ORF">CCAX7_25460</name>
</gene>
<organism evidence="1 2">
    <name type="scientific">Capsulimonas corticalis</name>
    <dbReference type="NCBI Taxonomy" id="2219043"/>
    <lineage>
        <taxon>Bacteria</taxon>
        <taxon>Bacillati</taxon>
        <taxon>Armatimonadota</taxon>
        <taxon>Armatimonadia</taxon>
        <taxon>Capsulimonadales</taxon>
        <taxon>Capsulimonadaceae</taxon>
        <taxon>Capsulimonas</taxon>
    </lineage>
</organism>
<evidence type="ECO:0000313" key="2">
    <source>
        <dbReference type="Proteomes" id="UP000287394"/>
    </source>
</evidence>
<dbReference type="InterPro" id="IPR010982">
    <property type="entry name" value="Lambda_DNA-bd_dom_sf"/>
</dbReference>
<dbReference type="InterPro" id="IPR046335">
    <property type="entry name" value="LacI/GalR-like_sensor"/>
</dbReference>
<dbReference type="CDD" id="cd01392">
    <property type="entry name" value="HTH_LacI"/>
    <property type="match status" value="1"/>
</dbReference>
<name>A0A402CVR1_9BACT</name>
<dbReference type="PROSITE" id="PS50932">
    <property type="entry name" value="HTH_LACI_2"/>
    <property type="match status" value="1"/>
</dbReference>
<dbReference type="SUPFAM" id="SSF53822">
    <property type="entry name" value="Periplasmic binding protein-like I"/>
    <property type="match status" value="1"/>
</dbReference>
<dbReference type="RefSeq" id="WP_119321445.1">
    <property type="nucleotide sequence ID" value="NZ_AP025739.1"/>
</dbReference>
<dbReference type="PANTHER" id="PTHR30146:SF109">
    <property type="entry name" value="HTH-TYPE TRANSCRIPTIONAL REGULATOR GALS"/>
    <property type="match status" value="1"/>
</dbReference>
<dbReference type="InterPro" id="IPR028082">
    <property type="entry name" value="Peripla_BP_I"/>
</dbReference>
<dbReference type="SMART" id="SM00354">
    <property type="entry name" value="HTH_LACI"/>
    <property type="match status" value="1"/>
</dbReference>
<dbReference type="InterPro" id="IPR000843">
    <property type="entry name" value="HTH_LacI"/>
</dbReference>
<dbReference type="Gene3D" id="3.40.50.2300">
    <property type="match status" value="2"/>
</dbReference>
<protein>
    <submittedName>
        <fullName evidence="1">Uncharacterized protein</fullName>
    </submittedName>
</protein>
<dbReference type="KEGG" id="ccot:CCAX7_25460"/>
<dbReference type="OrthoDB" id="9815071at2"/>
<dbReference type="Proteomes" id="UP000287394">
    <property type="component" value="Chromosome"/>
</dbReference>
<dbReference type="EMBL" id="AP025739">
    <property type="protein sequence ID" value="BDI30495.1"/>
    <property type="molecule type" value="Genomic_DNA"/>
</dbReference>